<accession>A4RVJ5</accession>
<dbReference type="KEGG" id="olu:OSTLU_14901"/>
<proteinExistence type="predicted"/>
<evidence type="ECO:0000256" key="1">
    <source>
        <dbReference type="SAM" id="MobiDB-lite"/>
    </source>
</evidence>
<dbReference type="HOGENOM" id="CLU_730342_0_0_1"/>
<feature type="region of interest" description="Disordered" evidence="1">
    <location>
        <begin position="328"/>
        <end position="379"/>
    </location>
</feature>
<gene>
    <name evidence="3" type="ORF">OSTLU_14901</name>
</gene>
<dbReference type="PANTHER" id="PTHR33418:SF1">
    <property type="entry name" value="HELICASE-ASSOCIATED DOMAIN-CONTAINING PROTEIN"/>
    <property type="match status" value="1"/>
</dbReference>
<dbReference type="RefSeq" id="XP_001417150.1">
    <property type="nucleotide sequence ID" value="XM_001417113.1"/>
</dbReference>
<dbReference type="Gramene" id="ABO95443">
    <property type="protein sequence ID" value="ABO95443"/>
    <property type="gene ID" value="OSTLU_14901"/>
</dbReference>
<sequence>MPPGDARDGASALDVAARAASRAEDDAWDAHHDALLAWSVADGRDGACNAPWRATHAGLNIGAWLQNQRAKLRAKKMPRERATRLDALTAAGRLWIDAPGRKGWNEQLEKLAAWAEKTNGGVDYNAPVGTTHEGAKIGAWLATQRTRRRDGENARRPLKPEQAAALDALVLRGVLRCEKADPWPRKWALVLKWGEERANGEHFNVPYDYKDGDERVGVWLNTQRQRFRGGTTKNLPLTPWQTEQMQAMIDAGKLWVHAPDDVWEKKFALLLRWGKEKTRGVNYNVPQGEEYEGVNLGSWLSTQRARLLHETLGKNRPLSDDERRKLQKLIDDGKLRPSTPRGKNAAKGQGKRAPRGNLDDVDAALNVDLPHTSKRGRKT</sequence>
<organism evidence="3 4">
    <name type="scientific">Ostreococcus lucimarinus (strain CCE9901)</name>
    <dbReference type="NCBI Taxonomy" id="436017"/>
    <lineage>
        <taxon>Eukaryota</taxon>
        <taxon>Viridiplantae</taxon>
        <taxon>Chlorophyta</taxon>
        <taxon>Mamiellophyceae</taxon>
        <taxon>Mamiellales</taxon>
        <taxon>Bathycoccaceae</taxon>
        <taxon>Ostreococcus</taxon>
    </lineage>
</organism>
<dbReference type="OrthoDB" id="70932at2759"/>
<dbReference type="Pfam" id="PF03457">
    <property type="entry name" value="HA"/>
    <property type="match status" value="4"/>
</dbReference>
<dbReference type="Proteomes" id="UP000001568">
    <property type="component" value="Chromosome 4"/>
</dbReference>
<evidence type="ECO:0000259" key="2">
    <source>
        <dbReference type="Pfam" id="PF03457"/>
    </source>
</evidence>
<evidence type="ECO:0000313" key="4">
    <source>
        <dbReference type="Proteomes" id="UP000001568"/>
    </source>
</evidence>
<feature type="domain" description="Helicase-associated" evidence="2">
    <location>
        <begin position="25"/>
        <end position="88"/>
    </location>
</feature>
<feature type="domain" description="Helicase-associated" evidence="2">
    <location>
        <begin position="102"/>
        <end position="169"/>
    </location>
</feature>
<dbReference type="InterPro" id="IPR005114">
    <property type="entry name" value="Helicase_assoc"/>
</dbReference>
<dbReference type="PANTHER" id="PTHR33418">
    <property type="entry name" value="HELICASE-ASSOCIATED"/>
    <property type="match status" value="1"/>
</dbReference>
<dbReference type="EMBL" id="CP000584">
    <property type="protein sequence ID" value="ABO95443.1"/>
    <property type="molecule type" value="Genomic_DNA"/>
</dbReference>
<dbReference type="GeneID" id="5001152"/>
<dbReference type="AlphaFoldDB" id="A4RVJ5"/>
<keyword evidence="4" id="KW-1185">Reference proteome</keyword>
<evidence type="ECO:0000313" key="3">
    <source>
        <dbReference type="EMBL" id="ABO95443.1"/>
    </source>
</evidence>
<name>A4RVJ5_OSTLU</name>
<protein>
    <recommendedName>
        <fullName evidence="2">Helicase-associated domain-containing protein</fullName>
    </recommendedName>
</protein>
<feature type="domain" description="Helicase-associated" evidence="2">
    <location>
        <begin position="181"/>
        <end position="248"/>
    </location>
</feature>
<feature type="domain" description="Helicase-associated" evidence="2">
    <location>
        <begin position="260"/>
        <end position="329"/>
    </location>
</feature>
<reference evidence="3 4" key="1">
    <citation type="journal article" date="2007" name="Proc. Natl. Acad. Sci. U.S.A.">
        <title>The tiny eukaryote Ostreococcus provides genomic insights into the paradox of plankton speciation.</title>
        <authorList>
            <person name="Palenik B."/>
            <person name="Grimwood J."/>
            <person name="Aerts A."/>
            <person name="Rouze P."/>
            <person name="Salamov A."/>
            <person name="Putnam N."/>
            <person name="Dupont C."/>
            <person name="Jorgensen R."/>
            <person name="Derelle E."/>
            <person name="Rombauts S."/>
            <person name="Zhou K."/>
            <person name="Otillar R."/>
            <person name="Merchant S.S."/>
            <person name="Podell S."/>
            <person name="Gaasterland T."/>
            <person name="Napoli C."/>
            <person name="Gendler K."/>
            <person name="Manuell A."/>
            <person name="Tai V."/>
            <person name="Vallon O."/>
            <person name="Piganeau G."/>
            <person name="Jancek S."/>
            <person name="Heijde M."/>
            <person name="Jabbari K."/>
            <person name="Bowler C."/>
            <person name="Lohr M."/>
            <person name="Robbens S."/>
            <person name="Werner G."/>
            <person name="Dubchak I."/>
            <person name="Pazour G.J."/>
            <person name="Ren Q."/>
            <person name="Paulsen I."/>
            <person name="Delwiche C."/>
            <person name="Schmutz J."/>
            <person name="Rokhsar D."/>
            <person name="Van de Peer Y."/>
            <person name="Moreau H."/>
            <person name="Grigoriev I.V."/>
        </authorList>
    </citation>
    <scope>NUCLEOTIDE SEQUENCE [LARGE SCALE GENOMIC DNA]</scope>
    <source>
        <strain evidence="3 4">CCE9901</strain>
    </source>
</reference>
<dbReference type="Gene3D" id="6.10.140.530">
    <property type="match status" value="3"/>
</dbReference>